<gene>
    <name evidence="2" type="ORF">FHX81_0985</name>
</gene>
<feature type="region of interest" description="Disordered" evidence="1">
    <location>
        <begin position="1"/>
        <end position="60"/>
    </location>
</feature>
<evidence type="ECO:0000313" key="2">
    <source>
        <dbReference type="EMBL" id="TQM78709.1"/>
    </source>
</evidence>
<sequence>MAMSTPEPDPVTAAAMEEEPDFADEHSRPTYADEQADSANTTPDESTPEGTAGAGGMDPE</sequence>
<accession>A0A543J7A7</accession>
<protein>
    <submittedName>
        <fullName evidence="2">Uncharacterized protein</fullName>
    </submittedName>
</protein>
<evidence type="ECO:0000313" key="3">
    <source>
        <dbReference type="Proteomes" id="UP000316628"/>
    </source>
</evidence>
<dbReference type="EMBL" id="VFPP01000001">
    <property type="protein sequence ID" value="TQM78709.1"/>
    <property type="molecule type" value="Genomic_DNA"/>
</dbReference>
<proteinExistence type="predicted"/>
<comment type="caution">
    <text evidence="2">The sequence shown here is derived from an EMBL/GenBank/DDBJ whole genome shotgun (WGS) entry which is preliminary data.</text>
</comment>
<organism evidence="2 3">
    <name type="scientific">Saccharothrix saharensis</name>
    <dbReference type="NCBI Taxonomy" id="571190"/>
    <lineage>
        <taxon>Bacteria</taxon>
        <taxon>Bacillati</taxon>
        <taxon>Actinomycetota</taxon>
        <taxon>Actinomycetes</taxon>
        <taxon>Pseudonocardiales</taxon>
        <taxon>Pseudonocardiaceae</taxon>
        <taxon>Saccharothrix</taxon>
    </lineage>
</organism>
<evidence type="ECO:0000256" key="1">
    <source>
        <dbReference type="SAM" id="MobiDB-lite"/>
    </source>
</evidence>
<dbReference type="Proteomes" id="UP000316628">
    <property type="component" value="Unassembled WGS sequence"/>
</dbReference>
<reference evidence="2 3" key="1">
    <citation type="submission" date="2019-06" db="EMBL/GenBank/DDBJ databases">
        <title>Sequencing the genomes of 1000 actinobacteria strains.</title>
        <authorList>
            <person name="Klenk H.-P."/>
        </authorList>
    </citation>
    <scope>NUCLEOTIDE SEQUENCE [LARGE SCALE GENOMIC DNA]</scope>
    <source>
        <strain evidence="2 3">DSM 45456</strain>
    </source>
</reference>
<feature type="compositionally biased region" description="Polar residues" evidence="1">
    <location>
        <begin position="37"/>
        <end position="49"/>
    </location>
</feature>
<dbReference type="AlphaFoldDB" id="A0A543J7A7"/>
<keyword evidence="3" id="KW-1185">Reference proteome</keyword>
<name>A0A543J7A7_9PSEU</name>